<name>A0ABN7AG11_9HEMI</name>
<evidence type="ECO:0000256" key="1">
    <source>
        <dbReference type="SAM" id="MobiDB-lite"/>
    </source>
</evidence>
<protein>
    <submittedName>
        <fullName evidence="2">Uncharacterized protein</fullName>
    </submittedName>
</protein>
<dbReference type="Proteomes" id="UP001307889">
    <property type="component" value="Chromosome 2"/>
</dbReference>
<sequence length="186" mass="20343">MARGISKVETLADFQLRARGNASRQTLRFVIFAQNVRRRRRRRDAGGGADHERFRARIVRAAGGGGGQGEGQREQEIAGLHRAAVGKRSVLRPARRSSNAAGPPAVSRSCTRGGHPATKGGTPAPSPECRPPAGNSRQSGSSEPVERKVERLWGRVNEWTSHRTVNSASGQVTEKTWRSARYCYLY</sequence>
<evidence type="ECO:0000313" key="3">
    <source>
        <dbReference type="Proteomes" id="UP001307889"/>
    </source>
</evidence>
<gene>
    <name evidence="2" type="ORF">NTJ_04028</name>
</gene>
<proteinExistence type="predicted"/>
<dbReference type="EMBL" id="AP028910">
    <property type="protein sequence ID" value="BES91220.1"/>
    <property type="molecule type" value="Genomic_DNA"/>
</dbReference>
<feature type="region of interest" description="Disordered" evidence="1">
    <location>
        <begin position="84"/>
        <end position="148"/>
    </location>
</feature>
<accession>A0ABN7AG11</accession>
<organism evidence="2 3">
    <name type="scientific">Nesidiocoris tenuis</name>
    <dbReference type="NCBI Taxonomy" id="355587"/>
    <lineage>
        <taxon>Eukaryota</taxon>
        <taxon>Metazoa</taxon>
        <taxon>Ecdysozoa</taxon>
        <taxon>Arthropoda</taxon>
        <taxon>Hexapoda</taxon>
        <taxon>Insecta</taxon>
        <taxon>Pterygota</taxon>
        <taxon>Neoptera</taxon>
        <taxon>Paraneoptera</taxon>
        <taxon>Hemiptera</taxon>
        <taxon>Heteroptera</taxon>
        <taxon>Panheteroptera</taxon>
        <taxon>Cimicomorpha</taxon>
        <taxon>Miridae</taxon>
        <taxon>Dicyphina</taxon>
        <taxon>Nesidiocoris</taxon>
    </lineage>
</organism>
<reference evidence="2 3" key="1">
    <citation type="submission" date="2023-09" db="EMBL/GenBank/DDBJ databases">
        <title>Nesidiocoris tenuis whole genome shotgun sequence.</title>
        <authorList>
            <person name="Shibata T."/>
            <person name="Shimoda M."/>
            <person name="Kobayashi T."/>
            <person name="Uehara T."/>
        </authorList>
    </citation>
    <scope>NUCLEOTIDE SEQUENCE [LARGE SCALE GENOMIC DNA]</scope>
    <source>
        <strain evidence="2 3">Japan</strain>
    </source>
</reference>
<keyword evidence="3" id="KW-1185">Reference proteome</keyword>
<evidence type="ECO:0000313" key="2">
    <source>
        <dbReference type="EMBL" id="BES91220.1"/>
    </source>
</evidence>